<dbReference type="InterPro" id="IPR039931">
    <property type="entry name" value="EEIG1/2-like"/>
</dbReference>
<feature type="compositionally biased region" description="Basic residues" evidence="1">
    <location>
        <begin position="301"/>
        <end position="311"/>
    </location>
</feature>
<protein>
    <recommendedName>
        <fullName evidence="2">C2 NT-type domain-containing protein</fullName>
    </recommendedName>
</protein>
<organism evidence="3 4">
    <name type="scientific">Monosiga brevicollis</name>
    <name type="common">Choanoflagellate</name>
    <dbReference type="NCBI Taxonomy" id="81824"/>
    <lineage>
        <taxon>Eukaryota</taxon>
        <taxon>Choanoflagellata</taxon>
        <taxon>Craspedida</taxon>
        <taxon>Salpingoecidae</taxon>
        <taxon>Monosiga</taxon>
    </lineage>
</organism>
<sequence>MPRKQRLKFDLDLTVVSSKPYLLSQGHASVLWGLLKVFWSQVELPPVAILTIPRLSWLSAFARSNGPRERLSRRGMLDSHPLRICVRRELRGGLKNDKMGVAVLDLGEFAGRLEAHRRYLLQPETANTRQGNSILEVTVSMRLVDGPPVFKARPNLDELEAHDSLLDNGLSLTQALGKPGRREAEGFMSLLVVWLPCVGKLCMYVGGHGALTLGIECNMAAADELEASPHATMTSRGAISNSSNDSAARTSQLIDEIMTQSLQQTEGSDTIRRRPSIYVDEEDAEGSVGHASLREGQGKPGKQRRHPDKRS</sequence>
<evidence type="ECO:0000259" key="2">
    <source>
        <dbReference type="PROSITE" id="PS51840"/>
    </source>
</evidence>
<accession>A9UNL2</accession>
<feature type="domain" description="C2 NT-type" evidence="2">
    <location>
        <begin position="1"/>
        <end position="143"/>
    </location>
</feature>
<evidence type="ECO:0000256" key="1">
    <source>
        <dbReference type="SAM" id="MobiDB-lite"/>
    </source>
</evidence>
<keyword evidence="4" id="KW-1185">Reference proteome</keyword>
<dbReference type="InterPro" id="IPR019448">
    <property type="entry name" value="NT-C2"/>
</dbReference>
<reference evidence="3 4" key="1">
    <citation type="journal article" date="2008" name="Nature">
        <title>The genome of the choanoflagellate Monosiga brevicollis and the origin of metazoans.</title>
        <authorList>
            <consortium name="JGI Sequencing"/>
            <person name="King N."/>
            <person name="Westbrook M.J."/>
            <person name="Young S.L."/>
            <person name="Kuo A."/>
            <person name="Abedin M."/>
            <person name="Chapman J."/>
            <person name="Fairclough S."/>
            <person name="Hellsten U."/>
            <person name="Isogai Y."/>
            <person name="Letunic I."/>
            <person name="Marr M."/>
            <person name="Pincus D."/>
            <person name="Putnam N."/>
            <person name="Rokas A."/>
            <person name="Wright K.J."/>
            <person name="Zuzow R."/>
            <person name="Dirks W."/>
            <person name="Good M."/>
            <person name="Goodstein D."/>
            <person name="Lemons D."/>
            <person name="Li W."/>
            <person name="Lyons J.B."/>
            <person name="Morris A."/>
            <person name="Nichols S."/>
            <person name="Richter D.J."/>
            <person name="Salamov A."/>
            <person name="Bork P."/>
            <person name="Lim W.A."/>
            <person name="Manning G."/>
            <person name="Miller W.T."/>
            <person name="McGinnis W."/>
            <person name="Shapiro H."/>
            <person name="Tjian R."/>
            <person name="Grigoriev I.V."/>
            <person name="Rokhsar D."/>
        </authorList>
    </citation>
    <scope>NUCLEOTIDE SEQUENCE [LARGE SCALE GENOMIC DNA]</scope>
    <source>
        <strain evidence="4">MX1 / ATCC 50154</strain>
    </source>
</reference>
<evidence type="ECO:0000313" key="3">
    <source>
        <dbReference type="EMBL" id="EDQ92717.1"/>
    </source>
</evidence>
<feature type="region of interest" description="Disordered" evidence="1">
    <location>
        <begin position="260"/>
        <end position="311"/>
    </location>
</feature>
<evidence type="ECO:0000313" key="4">
    <source>
        <dbReference type="Proteomes" id="UP000001357"/>
    </source>
</evidence>
<dbReference type="PANTHER" id="PTHR21456">
    <property type="entry name" value="FAMILY WITH SEQUENCE SIMILARITY 102"/>
    <property type="match status" value="1"/>
</dbReference>
<dbReference type="STRING" id="81824.A9UNL2"/>
<dbReference type="AlphaFoldDB" id="A9UNL2"/>
<dbReference type="GeneID" id="5887624"/>
<dbReference type="KEGG" id="mbr:MONBRDRAFT_22633"/>
<dbReference type="InParanoid" id="A9UNL2"/>
<dbReference type="EMBL" id="CH991543">
    <property type="protein sequence ID" value="EDQ92717.1"/>
    <property type="molecule type" value="Genomic_DNA"/>
</dbReference>
<dbReference type="RefSeq" id="XP_001742479.1">
    <property type="nucleotide sequence ID" value="XM_001742427.1"/>
</dbReference>
<name>A9UNL2_MONBE</name>
<dbReference type="Proteomes" id="UP000001357">
    <property type="component" value="Unassembled WGS sequence"/>
</dbReference>
<gene>
    <name evidence="3" type="ORF">MONBRDRAFT_22633</name>
</gene>
<dbReference type="PROSITE" id="PS51840">
    <property type="entry name" value="C2_NT"/>
    <property type="match status" value="1"/>
</dbReference>
<dbReference type="PANTHER" id="PTHR21456:SF1">
    <property type="entry name" value="C2 NT-TYPE DOMAIN-CONTAINING PROTEIN"/>
    <property type="match status" value="1"/>
</dbReference>
<proteinExistence type="predicted"/>